<accession>M2AXS6</accession>
<dbReference type="PATRIC" id="fig|1263867.3.peg.5117"/>
<name>M2AXS6_9BACT</name>
<comment type="caution">
    <text evidence="1">The sequence shown here is derived from an EMBL/GenBank/DDBJ whole genome shotgun (WGS) entry which is preliminary data.</text>
</comment>
<protein>
    <recommendedName>
        <fullName evidence="3">Transcriptional regulator, CopG/Arc/MetJ family</fullName>
    </recommendedName>
</protein>
<evidence type="ECO:0008006" key="3">
    <source>
        <dbReference type="Google" id="ProtNLM"/>
    </source>
</evidence>
<dbReference type="AlphaFoldDB" id="M2AXS6"/>
<evidence type="ECO:0000313" key="1">
    <source>
        <dbReference type="EMBL" id="EMB14343.1"/>
    </source>
</evidence>
<dbReference type="Proteomes" id="UP000011529">
    <property type="component" value="Unassembled WGS sequence"/>
</dbReference>
<evidence type="ECO:0000313" key="2">
    <source>
        <dbReference type="Proteomes" id="UP000011529"/>
    </source>
</evidence>
<keyword evidence="2" id="KW-1185">Reference proteome</keyword>
<dbReference type="Gene3D" id="6.10.10.120">
    <property type="entry name" value="Antitoxin ParD1-like"/>
    <property type="match status" value="1"/>
</dbReference>
<dbReference type="InterPro" id="IPR038296">
    <property type="entry name" value="ParD_sf"/>
</dbReference>
<dbReference type="EMBL" id="ANMO01000216">
    <property type="protein sequence ID" value="EMB14343.1"/>
    <property type="molecule type" value="Genomic_DNA"/>
</dbReference>
<reference evidence="1" key="1">
    <citation type="submission" date="2012-11" db="EMBL/GenBank/DDBJ databases">
        <title>Permanent draft genomes of Rhodopirellula europaea strain SH398 and 6C.</title>
        <authorList>
            <person name="Richter M."/>
            <person name="Richter-Heitmann T."/>
            <person name="Frank C."/>
            <person name="Harder J."/>
            <person name="Glockner F.O."/>
        </authorList>
    </citation>
    <scope>NUCLEOTIDE SEQUENCE</scope>
    <source>
        <strain evidence="1">6C</strain>
    </source>
</reference>
<sequence length="153" mass="17464">MNLNLPSEVNDFVKGLVSQGRFNSEEDAIVEGVRLLMGREQLRSEIQKGVQQLDAGKFYDEETVFDEINAEIDNVEAEHQGSMRTCRDFAILRNRKKTSSRSLDSLPAINQSRPVNWFKSFARSVVCWPRIPMSAMRVRNLATRFDPRTLAAT</sequence>
<proteinExistence type="predicted"/>
<reference evidence="1" key="2">
    <citation type="journal article" date="2013" name="Mar. Genomics">
        <title>Expression of sulfatases in Rhodopirellula baltica and the diversity of sulfatases in the genus Rhodopirellula.</title>
        <authorList>
            <person name="Wegner C.E."/>
            <person name="Richter-Heitmann T."/>
            <person name="Klindworth A."/>
            <person name="Klockow C."/>
            <person name="Richter M."/>
            <person name="Achstetter T."/>
            <person name="Glockner F.O."/>
            <person name="Harder J."/>
        </authorList>
    </citation>
    <scope>NUCLEOTIDE SEQUENCE [LARGE SCALE GENOMIC DNA]</scope>
    <source>
        <strain evidence="1">6C</strain>
    </source>
</reference>
<gene>
    <name evidence="1" type="ORF">RE6C_04765</name>
</gene>
<organism evidence="1 2">
    <name type="scientific">Rhodopirellula europaea 6C</name>
    <dbReference type="NCBI Taxonomy" id="1263867"/>
    <lineage>
        <taxon>Bacteria</taxon>
        <taxon>Pseudomonadati</taxon>
        <taxon>Planctomycetota</taxon>
        <taxon>Planctomycetia</taxon>
        <taxon>Pirellulales</taxon>
        <taxon>Pirellulaceae</taxon>
        <taxon>Rhodopirellula</taxon>
    </lineage>
</organism>